<gene>
    <name evidence="1" type="ORF">EJ06DRAFT_527244</name>
</gene>
<proteinExistence type="predicted"/>
<protein>
    <submittedName>
        <fullName evidence="1">Uncharacterized protein</fullName>
    </submittedName>
</protein>
<keyword evidence="2" id="KW-1185">Reference proteome</keyword>
<evidence type="ECO:0000313" key="2">
    <source>
        <dbReference type="Proteomes" id="UP000799640"/>
    </source>
</evidence>
<dbReference type="EMBL" id="ML996689">
    <property type="protein sequence ID" value="KAF2403643.1"/>
    <property type="molecule type" value="Genomic_DNA"/>
</dbReference>
<evidence type="ECO:0000313" key="1">
    <source>
        <dbReference type="EMBL" id="KAF2403643.1"/>
    </source>
</evidence>
<organism evidence="1 2">
    <name type="scientific">Trichodelitschia bisporula</name>
    <dbReference type="NCBI Taxonomy" id="703511"/>
    <lineage>
        <taxon>Eukaryota</taxon>
        <taxon>Fungi</taxon>
        <taxon>Dikarya</taxon>
        <taxon>Ascomycota</taxon>
        <taxon>Pezizomycotina</taxon>
        <taxon>Dothideomycetes</taxon>
        <taxon>Dothideomycetes incertae sedis</taxon>
        <taxon>Phaeotrichales</taxon>
        <taxon>Phaeotrichaceae</taxon>
        <taxon>Trichodelitschia</taxon>
    </lineage>
</organism>
<reference evidence="1" key="1">
    <citation type="journal article" date="2020" name="Stud. Mycol.">
        <title>101 Dothideomycetes genomes: a test case for predicting lifestyles and emergence of pathogens.</title>
        <authorList>
            <person name="Haridas S."/>
            <person name="Albert R."/>
            <person name="Binder M."/>
            <person name="Bloem J."/>
            <person name="Labutti K."/>
            <person name="Salamov A."/>
            <person name="Andreopoulos B."/>
            <person name="Baker S."/>
            <person name="Barry K."/>
            <person name="Bills G."/>
            <person name="Bluhm B."/>
            <person name="Cannon C."/>
            <person name="Castanera R."/>
            <person name="Culley D."/>
            <person name="Daum C."/>
            <person name="Ezra D."/>
            <person name="Gonzalez J."/>
            <person name="Henrissat B."/>
            <person name="Kuo A."/>
            <person name="Liang C."/>
            <person name="Lipzen A."/>
            <person name="Lutzoni F."/>
            <person name="Magnuson J."/>
            <person name="Mondo S."/>
            <person name="Nolan M."/>
            <person name="Ohm R."/>
            <person name="Pangilinan J."/>
            <person name="Park H.-J."/>
            <person name="Ramirez L."/>
            <person name="Alfaro M."/>
            <person name="Sun H."/>
            <person name="Tritt A."/>
            <person name="Yoshinaga Y."/>
            <person name="Zwiers L.-H."/>
            <person name="Turgeon B."/>
            <person name="Goodwin S."/>
            <person name="Spatafora J."/>
            <person name="Crous P."/>
            <person name="Grigoriev I."/>
        </authorList>
    </citation>
    <scope>NUCLEOTIDE SEQUENCE</scope>
    <source>
        <strain evidence="1">CBS 262.69</strain>
    </source>
</reference>
<dbReference type="Proteomes" id="UP000799640">
    <property type="component" value="Unassembled WGS sequence"/>
</dbReference>
<name>A0A6G1I5R3_9PEZI</name>
<accession>A0A6G1I5R3</accession>
<sequence length="96" mass="9932">MLSAQRSLGGGAVRRASAALYSALRILVAFVPPVSEISDSSDSLKSAPTPSVCATSLIGCRYPDVGSTPLSCKLHFGLLLLGLALGRTKNRMVAVD</sequence>
<dbReference type="AlphaFoldDB" id="A0A6G1I5R3"/>